<dbReference type="OrthoDB" id="9770424at2"/>
<dbReference type="AlphaFoldDB" id="A0A0S2HXT7"/>
<dbReference type="NCBIfam" id="TIGR00075">
    <property type="entry name" value="hypD"/>
    <property type="match status" value="1"/>
</dbReference>
<keyword evidence="2" id="KW-0479">Metal-binding</keyword>
<dbReference type="GO" id="GO:0070025">
    <property type="term" value="F:carbon monoxide binding"/>
    <property type="evidence" value="ECO:0007669"/>
    <property type="project" value="TreeGrafter"/>
</dbReference>
<dbReference type="InterPro" id="IPR042243">
    <property type="entry name" value="HypD_1"/>
</dbReference>
<dbReference type="GO" id="GO:0005506">
    <property type="term" value="F:iron ion binding"/>
    <property type="evidence" value="ECO:0007669"/>
    <property type="project" value="TreeGrafter"/>
</dbReference>
<dbReference type="PANTHER" id="PTHR30149:SF0">
    <property type="entry name" value="HYDROGENASE MATURATION FACTOR HYPD"/>
    <property type="match status" value="1"/>
</dbReference>
<dbReference type="STRING" id="1307839.L21SP5_01267"/>
<reference evidence="4 5" key="1">
    <citation type="submission" date="2015-11" db="EMBL/GenBank/DDBJ databases">
        <title>Description and complete genome sequence of a novel strain predominating in hypersaline microbial mats and representing a new family of the Bacteriodetes phylum.</title>
        <authorList>
            <person name="Spring S."/>
            <person name="Bunk B."/>
            <person name="Sproer C."/>
            <person name="Klenk H.-P."/>
        </authorList>
    </citation>
    <scope>NUCLEOTIDE SEQUENCE [LARGE SCALE GENOMIC DNA]</scope>
    <source>
        <strain evidence="4 5">L21-Spi-D4</strain>
    </source>
</reference>
<name>A0A0S2HXT7_9BACT</name>
<dbReference type="GO" id="GO:0051604">
    <property type="term" value="P:protein maturation"/>
    <property type="evidence" value="ECO:0007669"/>
    <property type="project" value="TreeGrafter"/>
</dbReference>
<evidence type="ECO:0000256" key="2">
    <source>
        <dbReference type="ARBA" id="ARBA00022723"/>
    </source>
</evidence>
<dbReference type="InterPro" id="IPR002780">
    <property type="entry name" value="Hyd_form_HypD"/>
</dbReference>
<dbReference type="Proteomes" id="UP000064893">
    <property type="component" value="Chromosome"/>
</dbReference>
<dbReference type="PANTHER" id="PTHR30149">
    <property type="entry name" value="HYDROGENASE PROTEIN ASSEMBLY PROTEIN HYPD"/>
    <property type="match status" value="1"/>
</dbReference>
<accession>A0A0S2HXT7</accession>
<dbReference type="EMBL" id="CP013118">
    <property type="protein sequence ID" value="ALO14921.1"/>
    <property type="molecule type" value="Genomic_DNA"/>
</dbReference>
<dbReference type="Gene3D" id="6.10.20.100">
    <property type="match status" value="1"/>
</dbReference>
<keyword evidence="5" id="KW-1185">Reference proteome</keyword>
<dbReference type="InterPro" id="IPR042244">
    <property type="entry name" value="HypD_2_sf"/>
</dbReference>
<dbReference type="Gene3D" id="3.40.50.11750">
    <property type="entry name" value="HypD, alpha/beta domain 1"/>
    <property type="match status" value="2"/>
</dbReference>
<evidence type="ECO:0000313" key="5">
    <source>
        <dbReference type="Proteomes" id="UP000064893"/>
    </source>
</evidence>
<dbReference type="GO" id="GO:0051539">
    <property type="term" value="F:4 iron, 4 sulfur cluster binding"/>
    <property type="evidence" value="ECO:0007669"/>
    <property type="project" value="TreeGrafter"/>
</dbReference>
<evidence type="ECO:0000313" key="4">
    <source>
        <dbReference type="EMBL" id="ALO14921.1"/>
    </source>
</evidence>
<evidence type="ECO:0000256" key="1">
    <source>
        <dbReference type="ARBA" id="ARBA00007888"/>
    </source>
</evidence>
<keyword evidence="3" id="KW-0408">Iron</keyword>
<evidence type="ECO:0000256" key="3">
    <source>
        <dbReference type="ARBA" id="ARBA00023004"/>
    </source>
</evidence>
<dbReference type="PATRIC" id="fig|1307839.3.peg.1357"/>
<dbReference type="Pfam" id="PF01924">
    <property type="entry name" value="HypD"/>
    <property type="match status" value="1"/>
</dbReference>
<proteinExistence type="inferred from homology"/>
<dbReference type="PIRSF" id="PIRSF005622">
    <property type="entry name" value="Hydrgn_mat_hypD"/>
    <property type="match status" value="1"/>
</dbReference>
<sequence length="364" mass="39711">MKYVHEYRNKELSQKLINKIHHSAKGKYTFMEVCGGHTMAIQKFGIPSLLPPKIKLLSGPGCPVCVTEKSYIDTAIAYARLSNTIIATFGDLMRIPGSTSSLELEKARGSDVTIVLSALEALKIAQNKPDKKIIFLAIGFETTAPGSAVAVVQASKARVKNFFILSAHKLMPPAMKAIVDEGVKIDGYICPGHVSTITGSAIYDDIARKYSLPCVISGFEPLDLLQTILALVHQVNEKHSTVEIQYARAVQPNGNPKAKAIMKQIFCETDSEWRGMGNIPKSKLVLSEKYQQYDAEKMIPVDVEPTISDKGCICGEILKGLKTPLDCKLFGSGCTPENPEGACMVSGEGACQAYYRYQSQTEIT</sequence>
<protein>
    <submittedName>
        <fullName evidence="4">Hydrogenase isoenzymes formation protein HypD</fullName>
    </submittedName>
</protein>
<dbReference type="RefSeq" id="WP_057952432.1">
    <property type="nucleotide sequence ID" value="NZ_CP013118.1"/>
</dbReference>
<dbReference type="KEGG" id="blq:L21SP5_01267"/>
<gene>
    <name evidence="4" type="primary">hypD</name>
    <name evidence="4" type="ORF">L21SP5_01267</name>
</gene>
<organism evidence="4 5">
    <name type="scientific">Salinivirga cyanobacteriivorans</name>
    <dbReference type="NCBI Taxonomy" id="1307839"/>
    <lineage>
        <taxon>Bacteria</taxon>
        <taxon>Pseudomonadati</taxon>
        <taxon>Bacteroidota</taxon>
        <taxon>Bacteroidia</taxon>
        <taxon>Bacteroidales</taxon>
        <taxon>Salinivirgaceae</taxon>
        <taxon>Salinivirga</taxon>
    </lineage>
</organism>
<comment type="similarity">
    <text evidence="1">Belongs to the HypD family.</text>
</comment>